<dbReference type="InParanoid" id="Q4N275"/>
<protein>
    <recommendedName>
        <fullName evidence="3">Abscisic acid G-protein coupled receptor-like domain-containing protein</fullName>
    </recommendedName>
</protein>
<keyword evidence="5" id="KW-1185">Reference proteome</keyword>
<feature type="transmembrane region" description="Helical" evidence="2">
    <location>
        <begin position="568"/>
        <end position="586"/>
    </location>
</feature>
<dbReference type="AlphaFoldDB" id="Q4N275"/>
<evidence type="ECO:0000313" key="4">
    <source>
        <dbReference type="EMBL" id="EAN31834.1"/>
    </source>
</evidence>
<comment type="caution">
    <text evidence="4">The sequence shown here is derived from an EMBL/GenBank/DDBJ whole genome shotgun (WGS) entry which is preliminary data.</text>
</comment>
<dbReference type="PANTHER" id="PTHR15948">
    <property type="entry name" value="G-PROTEIN COUPLED RECEPTOR 89-RELATED"/>
    <property type="match status" value="1"/>
</dbReference>
<dbReference type="RefSeq" id="XP_764117.1">
    <property type="nucleotide sequence ID" value="XM_759024.1"/>
</dbReference>
<feature type="compositionally biased region" description="Basic and acidic residues" evidence="1">
    <location>
        <begin position="270"/>
        <end position="287"/>
    </location>
</feature>
<dbReference type="KEGG" id="tpv:TP04_0482"/>
<keyword evidence="2" id="KW-0812">Transmembrane</keyword>
<evidence type="ECO:0000256" key="1">
    <source>
        <dbReference type="SAM" id="MobiDB-lite"/>
    </source>
</evidence>
<feature type="domain" description="Abscisic acid G-protein coupled receptor-like" evidence="3">
    <location>
        <begin position="387"/>
        <end position="585"/>
    </location>
</feature>
<feature type="transmembrane region" description="Helical" evidence="2">
    <location>
        <begin position="395"/>
        <end position="415"/>
    </location>
</feature>
<dbReference type="PANTHER" id="PTHR15948:SF0">
    <property type="entry name" value="GOLGI PH REGULATOR A-RELATED"/>
    <property type="match status" value="1"/>
</dbReference>
<feature type="transmembrane region" description="Helical" evidence="2">
    <location>
        <begin position="151"/>
        <end position="168"/>
    </location>
</feature>
<dbReference type="Proteomes" id="UP000001949">
    <property type="component" value="Unassembled WGS sequence"/>
</dbReference>
<dbReference type="VEuPathDB" id="PiroplasmaDB:TpMuguga_04g00482"/>
<dbReference type="OMA" id="IFLACVM"/>
<feature type="transmembrane region" description="Helical" evidence="2">
    <location>
        <begin position="479"/>
        <end position="496"/>
    </location>
</feature>
<dbReference type="GeneID" id="3500801"/>
<keyword evidence="2" id="KW-1133">Transmembrane helix</keyword>
<feature type="transmembrane region" description="Helical" evidence="2">
    <location>
        <begin position="73"/>
        <end position="98"/>
    </location>
</feature>
<gene>
    <name evidence="4" type="ordered locus">TP04_0482</name>
</gene>
<reference evidence="4 5" key="1">
    <citation type="journal article" date="2005" name="Science">
        <title>Genome sequence of Theileria parva, a bovine pathogen that transforms lymphocytes.</title>
        <authorList>
            <person name="Gardner M.J."/>
            <person name="Bishop R."/>
            <person name="Shah T."/>
            <person name="de Villiers E.P."/>
            <person name="Carlton J.M."/>
            <person name="Hall N."/>
            <person name="Ren Q."/>
            <person name="Paulsen I.T."/>
            <person name="Pain A."/>
            <person name="Berriman M."/>
            <person name="Wilson R.J.M."/>
            <person name="Sato S."/>
            <person name="Ralph S.A."/>
            <person name="Mann D.J."/>
            <person name="Xiong Z."/>
            <person name="Shallom S.J."/>
            <person name="Weidman J."/>
            <person name="Jiang L."/>
            <person name="Lynn J."/>
            <person name="Weaver B."/>
            <person name="Shoaibi A."/>
            <person name="Domingo A.R."/>
            <person name="Wasawo D."/>
            <person name="Crabtree J."/>
            <person name="Wortman J.R."/>
            <person name="Haas B."/>
            <person name="Angiuoli S.V."/>
            <person name="Creasy T.H."/>
            <person name="Lu C."/>
            <person name="Suh B."/>
            <person name="Silva J.C."/>
            <person name="Utterback T.R."/>
            <person name="Feldblyum T.V."/>
            <person name="Pertea M."/>
            <person name="Allen J."/>
            <person name="Nierman W.C."/>
            <person name="Taracha E.L.N."/>
            <person name="Salzberg S.L."/>
            <person name="White O.R."/>
            <person name="Fitzhugh H.A."/>
            <person name="Morzaria S."/>
            <person name="Venter J.C."/>
            <person name="Fraser C.M."/>
            <person name="Nene V."/>
        </authorList>
    </citation>
    <scope>NUCLEOTIDE SEQUENCE [LARGE SCALE GENOMIC DNA]</scope>
    <source>
        <strain evidence="4 5">Muguga</strain>
    </source>
</reference>
<sequence length="601" mass="69324">MGYTLLLKVFLVLTHLITLVFGALIIELILYFRKHNEKQILLSALSTTSFFHSLQDDGLISFRSHFLNSWQRFGTIVFASTCFCSIGFISTLCTLYFVENPSDQDFLKSFWTFDALLCSFILFFVIPLGLSNKYVSMRKSLQLSQKILRPVGFMIIWIAIGAIFGNLVLHDMFGFMENRKVGFTFTCIYYMCGFGLFFVALLVGFSGIYFPYLLYIIKRDVSSVRQLERLISDCLKAKRDLKLKMIENNMYFSEDDSEEEDDLVNIDPESPSRSKEKLDANRPDSSREGNQLLTSYLPAEMCVNFEPQEFGNRSIPTSKVESFFSKLRAMKLRVSSTLYRIKYSKYIGQPSAGLQISLDSGFNMWLMMNQLKNDLDYLNMLKREKKASSKLSGKIFIILKVIVASGCMINCFKICKRGILMLFSDYSSKLTRIENQKIITKVYYVFMRDEIVSSIINEVLENVQLPTAFDFLISRANSIFLACVMISSVGYFLDFARVMLKTKYLQKTKLLSDNTLGLAFACFMILTFPSQFFLVVPFLPKQLKVNLLDFLFQNDIFVWFGLRYRFDIIVFATILVTFVGVICLHYSRSFNKLNYQVGCNI</sequence>
<dbReference type="InterPro" id="IPR025969">
    <property type="entry name" value="ABA_GPCR_dom"/>
</dbReference>
<dbReference type="Pfam" id="PF12430">
    <property type="entry name" value="ABA_GPCR"/>
    <property type="match status" value="1"/>
</dbReference>
<keyword evidence="2" id="KW-0472">Membrane</keyword>
<proteinExistence type="predicted"/>
<evidence type="ECO:0000313" key="5">
    <source>
        <dbReference type="Proteomes" id="UP000001949"/>
    </source>
</evidence>
<evidence type="ECO:0000256" key="2">
    <source>
        <dbReference type="SAM" id="Phobius"/>
    </source>
</evidence>
<feature type="transmembrane region" description="Helical" evidence="2">
    <location>
        <begin position="516"/>
        <end position="539"/>
    </location>
</feature>
<feature type="transmembrane region" description="Helical" evidence="2">
    <location>
        <begin position="110"/>
        <end position="130"/>
    </location>
</feature>
<feature type="transmembrane region" description="Helical" evidence="2">
    <location>
        <begin position="188"/>
        <end position="215"/>
    </location>
</feature>
<name>Q4N275_THEPA</name>
<accession>Q4N275</accession>
<dbReference type="InterPro" id="IPR015672">
    <property type="entry name" value="GPHR/GTG"/>
</dbReference>
<dbReference type="EMBL" id="AAGK01000004">
    <property type="protein sequence ID" value="EAN31834.1"/>
    <property type="molecule type" value="Genomic_DNA"/>
</dbReference>
<evidence type="ECO:0000259" key="3">
    <source>
        <dbReference type="Pfam" id="PF12430"/>
    </source>
</evidence>
<dbReference type="eggNOG" id="ENOG502QX2K">
    <property type="taxonomic scope" value="Eukaryota"/>
</dbReference>
<feature type="transmembrane region" description="Helical" evidence="2">
    <location>
        <begin position="6"/>
        <end position="32"/>
    </location>
</feature>
<organism evidence="4 5">
    <name type="scientific">Theileria parva</name>
    <name type="common">East coast fever infection agent</name>
    <dbReference type="NCBI Taxonomy" id="5875"/>
    <lineage>
        <taxon>Eukaryota</taxon>
        <taxon>Sar</taxon>
        <taxon>Alveolata</taxon>
        <taxon>Apicomplexa</taxon>
        <taxon>Aconoidasida</taxon>
        <taxon>Piroplasmida</taxon>
        <taxon>Theileriidae</taxon>
        <taxon>Theileria</taxon>
    </lineage>
</organism>
<feature type="region of interest" description="Disordered" evidence="1">
    <location>
        <begin position="256"/>
        <end position="289"/>
    </location>
</feature>